<name>A0A9Q1FSV3_SYNKA</name>
<feature type="compositionally biased region" description="Low complexity" evidence="1">
    <location>
        <begin position="322"/>
        <end position="335"/>
    </location>
</feature>
<feature type="compositionally biased region" description="Polar residues" evidence="1">
    <location>
        <begin position="336"/>
        <end position="350"/>
    </location>
</feature>
<evidence type="ECO:0000313" key="2">
    <source>
        <dbReference type="EMBL" id="KAJ8365651.1"/>
    </source>
</evidence>
<protein>
    <submittedName>
        <fullName evidence="2">Uncharacterized protein</fullName>
    </submittedName>
</protein>
<proteinExistence type="predicted"/>
<dbReference type="AlphaFoldDB" id="A0A9Q1FSV3"/>
<evidence type="ECO:0000313" key="3">
    <source>
        <dbReference type="Proteomes" id="UP001152622"/>
    </source>
</evidence>
<sequence>MAHAASQLKKKADLDLTAAEEEKDKKKKIRKRSRELKKKQGLLFFFFFPNIRCAARPLIAVAALFSPAPVFDGAPRSKIHGDGFLPFVCSKEGNGEKENVAGVGVAVDNGENEAERCILNGSLLALRQRPPTAITSTLMRDSAVEASAAGERPFADDNDDEEKALPANDVAFRIGKPLLDLKHCAEQKRIQTTTAFPAHALKGVLMQGRWEPDCVVNARQTSLRKYPGLSVSPPQCLQRSFQYCSDPKRSPLCASDYTVYLRLSQRRLAGDKQRSSTLLPSTDSSFEDSFIFLISTTEGSGGTAASRCRSVGDPWARRPSPAPAAACDGCAGNGPSATRSEAHLSQSALQSRGRSLGRDSGRRTPRIPEDVLKVKGRRVMEALGRALSIIHVELDFSGESVMIYPPHPSQLMQRAKRPWLPSIRSRPTPLCVLLSWANGEREHDWHNSPSSISHHPSDKVVHCHGEELTVQGLHGL</sequence>
<evidence type="ECO:0000256" key="1">
    <source>
        <dbReference type="SAM" id="MobiDB-lite"/>
    </source>
</evidence>
<accession>A0A9Q1FSV3</accession>
<gene>
    <name evidence="2" type="ORF">SKAU_G00144820</name>
</gene>
<feature type="region of interest" description="Disordered" evidence="1">
    <location>
        <begin position="1"/>
        <end position="32"/>
    </location>
</feature>
<feature type="region of interest" description="Disordered" evidence="1">
    <location>
        <begin position="322"/>
        <end position="367"/>
    </location>
</feature>
<dbReference type="Proteomes" id="UP001152622">
    <property type="component" value="Chromosome 4"/>
</dbReference>
<feature type="compositionally biased region" description="Basic and acidic residues" evidence="1">
    <location>
        <begin position="10"/>
        <end position="24"/>
    </location>
</feature>
<feature type="compositionally biased region" description="Basic and acidic residues" evidence="1">
    <location>
        <begin position="356"/>
        <end position="367"/>
    </location>
</feature>
<comment type="caution">
    <text evidence="2">The sequence shown here is derived from an EMBL/GenBank/DDBJ whole genome shotgun (WGS) entry which is preliminary data.</text>
</comment>
<organism evidence="2 3">
    <name type="scientific">Synaphobranchus kaupii</name>
    <name type="common">Kaup's arrowtooth eel</name>
    <dbReference type="NCBI Taxonomy" id="118154"/>
    <lineage>
        <taxon>Eukaryota</taxon>
        <taxon>Metazoa</taxon>
        <taxon>Chordata</taxon>
        <taxon>Craniata</taxon>
        <taxon>Vertebrata</taxon>
        <taxon>Euteleostomi</taxon>
        <taxon>Actinopterygii</taxon>
        <taxon>Neopterygii</taxon>
        <taxon>Teleostei</taxon>
        <taxon>Anguilliformes</taxon>
        <taxon>Synaphobranchidae</taxon>
        <taxon>Synaphobranchus</taxon>
    </lineage>
</organism>
<reference evidence="2" key="1">
    <citation type="journal article" date="2023" name="Science">
        <title>Genome structures resolve the early diversification of teleost fishes.</title>
        <authorList>
            <person name="Parey E."/>
            <person name="Louis A."/>
            <person name="Montfort J."/>
            <person name="Bouchez O."/>
            <person name="Roques C."/>
            <person name="Iampietro C."/>
            <person name="Lluch J."/>
            <person name="Castinel A."/>
            <person name="Donnadieu C."/>
            <person name="Desvignes T."/>
            <person name="Floi Bucao C."/>
            <person name="Jouanno E."/>
            <person name="Wen M."/>
            <person name="Mejri S."/>
            <person name="Dirks R."/>
            <person name="Jansen H."/>
            <person name="Henkel C."/>
            <person name="Chen W.J."/>
            <person name="Zahm M."/>
            <person name="Cabau C."/>
            <person name="Klopp C."/>
            <person name="Thompson A.W."/>
            <person name="Robinson-Rechavi M."/>
            <person name="Braasch I."/>
            <person name="Lecointre G."/>
            <person name="Bobe J."/>
            <person name="Postlethwait J.H."/>
            <person name="Berthelot C."/>
            <person name="Roest Crollius H."/>
            <person name="Guiguen Y."/>
        </authorList>
    </citation>
    <scope>NUCLEOTIDE SEQUENCE</scope>
    <source>
        <strain evidence="2">WJC10195</strain>
    </source>
</reference>
<dbReference type="EMBL" id="JAINUF010000004">
    <property type="protein sequence ID" value="KAJ8365651.1"/>
    <property type="molecule type" value="Genomic_DNA"/>
</dbReference>
<keyword evidence="3" id="KW-1185">Reference proteome</keyword>